<feature type="domain" description="HTH cro/C1-type" evidence="1">
    <location>
        <begin position="28"/>
        <end position="72"/>
    </location>
</feature>
<evidence type="ECO:0000313" key="2">
    <source>
        <dbReference type="EMBL" id="PZA16521.1"/>
    </source>
</evidence>
<organism evidence="2 3">
    <name type="scientific">Parazoarcus communis SWub3 = DSM 12120</name>
    <dbReference type="NCBI Taxonomy" id="1121029"/>
    <lineage>
        <taxon>Bacteria</taxon>
        <taxon>Pseudomonadati</taxon>
        <taxon>Pseudomonadota</taxon>
        <taxon>Betaproteobacteria</taxon>
        <taxon>Rhodocyclales</taxon>
        <taxon>Zoogloeaceae</taxon>
        <taxon>Parazoarcus</taxon>
    </lineage>
</organism>
<dbReference type="CDD" id="cd00093">
    <property type="entry name" value="HTH_XRE"/>
    <property type="match status" value="1"/>
</dbReference>
<dbReference type="Pfam" id="PF13443">
    <property type="entry name" value="HTH_26"/>
    <property type="match status" value="1"/>
</dbReference>
<accession>A0A323UWB3</accession>
<dbReference type="RefSeq" id="WP_110524282.1">
    <property type="nucleotide sequence ID" value="NZ_QKOE01000006.1"/>
</dbReference>
<reference evidence="2 3" key="1">
    <citation type="submission" date="2018-06" db="EMBL/GenBank/DDBJ databases">
        <title>Azoarcus communis strain SWub3 genome.</title>
        <authorList>
            <person name="Zorraquino Salvo V."/>
            <person name="Toubiana D."/>
            <person name="Blumwald E."/>
        </authorList>
    </citation>
    <scope>NUCLEOTIDE SEQUENCE [LARGE SCALE GENOMIC DNA]</scope>
    <source>
        <strain evidence="2 3">SWub3</strain>
    </source>
</reference>
<gene>
    <name evidence="2" type="ORF">DNK49_10330</name>
</gene>
<evidence type="ECO:0000259" key="1">
    <source>
        <dbReference type="PROSITE" id="PS50943"/>
    </source>
</evidence>
<dbReference type="GO" id="GO:0003677">
    <property type="term" value="F:DNA binding"/>
    <property type="evidence" value="ECO:0007669"/>
    <property type="project" value="InterPro"/>
</dbReference>
<dbReference type="Gene3D" id="1.10.260.40">
    <property type="entry name" value="lambda repressor-like DNA-binding domains"/>
    <property type="match status" value="1"/>
</dbReference>
<dbReference type="AlphaFoldDB" id="A0A323UWB3"/>
<dbReference type="PROSITE" id="PS50943">
    <property type="entry name" value="HTH_CROC1"/>
    <property type="match status" value="1"/>
</dbReference>
<dbReference type="EMBL" id="QKOE01000006">
    <property type="protein sequence ID" value="PZA16521.1"/>
    <property type="molecule type" value="Genomic_DNA"/>
</dbReference>
<proteinExistence type="predicted"/>
<protein>
    <submittedName>
        <fullName evidence="2">XRE family transcriptional regulator</fullName>
    </submittedName>
</protein>
<name>A0A323UWB3_9RHOO</name>
<evidence type="ECO:0000313" key="3">
    <source>
        <dbReference type="Proteomes" id="UP000248259"/>
    </source>
</evidence>
<dbReference type="InterPro" id="IPR001387">
    <property type="entry name" value="Cro/C1-type_HTH"/>
</dbReference>
<dbReference type="SMART" id="SM00530">
    <property type="entry name" value="HTH_XRE"/>
    <property type="match status" value="1"/>
</dbReference>
<dbReference type="OrthoDB" id="8902678at2"/>
<keyword evidence="3" id="KW-1185">Reference proteome</keyword>
<dbReference type="Proteomes" id="UP000248259">
    <property type="component" value="Unassembled WGS sequence"/>
</dbReference>
<dbReference type="InterPro" id="IPR010982">
    <property type="entry name" value="Lambda_DNA-bd_dom_sf"/>
</dbReference>
<comment type="caution">
    <text evidence="2">The sequence shown here is derived from an EMBL/GenBank/DDBJ whole genome shotgun (WGS) entry which is preliminary data.</text>
</comment>
<dbReference type="SUPFAM" id="SSF47413">
    <property type="entry name" value="lambda repressor-like DNA-binding domains"/>
    <property type="match status" value="1"/>
</dbReference>
<sequence>MESAFDGDDTRLDDLCRNLRLACSYHPSIAQVCRKLGINRPQFNKYLSGATRPSAHTLQRICDFFGVEPHEIVLPHTRFTQILSVRPATRAPAPAADGKGYIAHLERLQQQTRSSLDKYLGFYFEYYYSMAFPGSVLRSLFYLQQRDDGVRYRRIERLSHLGQRTSGFRCRYLGMALHLNERIFLLDYESLTGNELTQTILYPTYKSRVNNLTGLKIGVSASDRREPACARVVMQYLGHSIDVRGALRQCGLLSPEDTSIDPDVLRRIDNRQHGGDYHFLGLPF</sequence>